<accession>A0AAD5LBE4</accession>
<name>A0AAD5LBE4_9CRUS</name>
<gene>
    <name evidence="2" type="ORF">GHT06_015589</name>
</gene>
<protein>
    <submittedName>
        <fullName evidence="2">Uncharacterized protein</fullName>
    </submittedName>
</protein>
<dbReference type="Proteomes" id="UP000820818">
    <property type="component" value="Linkage Group LG5"/>
</dbReference>
<keyword evidence="3" id="KW-1185">Reference proteome</keyword>
<reference evidence="2 3" key="1">
    <citation type="submission" date="2022-05" db="EMBL/GenBank/DDBJ databases">
        <title>A multi-omics perspective on studying reproductive biology in Daphnia sinensis.</title>
        <authorList>
            <person name="Jia J."/>
        </authorList>
    </citation>
    <scope>NUCLEOTIDE SEQUENCE [LARGE SCALE GENOMIC DNA]</scope>
    <source>
        <strain evidence="2 3">WSL</strain>
    </source>
</reference>
<evidence type="ECO:0000313" key="2">
    <source>
        <dbReference type="EMBL" id="KAI9558800.1"/>
    </source>
</evidence>
<feature type="signal peptide" evidence="1">
    <location>
        <begin position="1"/>
        <end position="17"/>
    </location>
</feature>
<feature type="chain" id="PRO_5041951420" evidence="1">
    <location>
        <begin position="18"/>
        <end position="292"/>
    </location>
</feature>
<dbReference type="AlphaFoldDB" id="A0AAD5LBE4"/>
<keyword evidence="1" id="KW-0732">Signal</keyword>
<comment type="caution">
    <text evidence="2">The sequence shown here is derived from an EMBL/GenBank/DDBJ whole genome shotgun (WGS) entry which is preliminary data.</text>
</comment>
<proteinExistence type="predicted"/>
<sequence>MKFALIFLSALVAITQQQFQQQRMSRPWWLPSYYTPQPTVSSYQHIYYNNFPENAPSFRQVKPSRPYLTNNAPLNPSYVDVDYSNDFTEDIADDEFPITESRNRVPEVRYRPALSNRFAIPNPRFFINYYTNVASLLTKTATFTVTSSLSVTSIQSCIAAVKFLDDAAKSKACRRKREILDNGHHSEDLQFSIVPSETQQVTPTAVPSLELTGENRHLPLYQVDSFDDNVAVGELSGSISAAQNLRERRFLKYSVTSTTVTTYSIFSTTSTKTVALAGDLEVECLPAGYIVC</sequence>
<dbReference type="EMBL" id="WJBH02000005">
    <property type="protein sequence ID" value="KAI9558800.1"/>
    <property type="molecule type" value="Genomic_DNA"/>
</dbReference>
<evidence type="ECO:0000313" key="3">
    <source>
        <dbReference type="Proteomes" id="UP000820818"/>
    </source>
</evidence>
<organism evidence="2 3">
    <name type="scientific">Daphnia sinensis</name>
    <dbReference type="NCBI Taxonomy" id="1820382"/>
    <lineage>
        <taxon>Eukaryota</taxon>
        <taxon>Metazoa</taxon>
        <taxon>Ecdysozoa</taxon>
        <taxon>Arthropoda</taxon>
        <taxon>Crustacea</taxon>
        <taxon>Branchiopoda</taxon>
        <taxon>Diplostraca</taxon>
        <taxon>Cladocera</taxon>
        <taxon>Anomopoda</taxon>
        <taxon>Daphniidae</taxon>
        <taxon>Daphnia</taxon>
        <taxon>Daphnia similis group</taxon>
    </lineage>
</organism>
<evidence type="ECO:0000256" key="1">
    <source>
        <dbReference type="SAM" id="SignalP"/>
    </source>
</evidence>